<accession>A0A0U0RUG9</accession>
<dbReference type="AlphaFoldDB" id="A0A0U0RUG9"/>
<dbReference type="Proteomes" id="UP000044938">
    <property type="component" value="Unassembled WGS sequence"/>
</dbReference>
<dbReference type="Proteomes" id="UP000039021">
    <property type="component" value="Unassembled WGS sequence"/>
</dbReference>
<organism evidence="1 4">
    <name type="scientific">Mycobacterium tuberculosis</name>
    <dbReference type="NCBI Taxonomy" id="1773"/>
    <lineage>
        <taxon>Bacteria</taxon>
        <taxon>Bacillati</taxon>
        <taxon>Actinomycetota</taxon>
        <taxon>Actinomycetes</taxon>
        <taxon>Mycobacteriales</taxon>
        <taxon>Mycobacteriaceae</taxon>
        <taxon>Mycobacterium</taxon>
        <taxon>Mycobacterium tuberculosis complex</taxon>
    </lineage>
</organism>
<protein>
    <submittedName>
        <fullName evidence="1">Uncharacterized protein</fullName>
    </submittedName>
</protein>
<evidence type="ECO:0000313" key="5">
    <source>
        <dbReference type="Proteomes" id="UP000039021"/>
    </source>
</evidence>
<dbReference type="EMBL" id="CSBK01002171">
    <property type="protein sequence ID" value="COZ55854.1"/>
    <property type="molecule type" value="Genomic_DNA"/>
</dbReference>
<reference evidence="4 5" key="3">
    <citation type="submission" date="2015-03" db="EMBL/GenBank/DDBJ databases">
        <authorList>
            <consortium name="Pathogen Informatics"/>
        </authorList>
    </citation>
    <scope>NUCLEOTIDE SEQUENCE [LARGE SCALE GENOMIC DNA]</scope>
    <source>
        <strain evidence="4">K00500041</strain>
        <strain evidence="2 6">M09401471</strain>
        <strain evidence="5">N09902308</strain>
    </source>
</reference>
<evidence type="ECO:0000313" key="4">
    <source>
        <dbReference type="Proteomes" id="UP000038802"/>
    </source>
</evidence>
<dbReference type="Proteomes" id="UP000038802">
    <property type="component" value="Unassembled WGS sequence"/>
</dbReference>
<reference evidence="1" key="1">
    <citation type="submission" date="2015-03" db="EMBL/GenBank/DDBJ databases">
        <authorList>
            <person name="Murphy D."/>
        </authorList>
    </citation>
    <scope>NUCLEOTIDE SEQUENCE [LARGE SCALE GENOMIC DNA]</scope>
    <source>
        <strain evidence="1">K00500041</strain>
    </source>
</reference>
<dbReference type="EMBL" id="CSAE01000424">
    <property type="protein sequence ID" value="COW27562.1"/>
    <property type="molecule type" value="Genomic_DNA"/>
</dbReference>
<sequence>MRRISWRATTSVMAAANALVSQGPCNAAAKGMLLTALGPSKR</sequence>
<name>A0A0U0RUG9_MYCTX</name>
<evidence type="ECO:0000313" key="3">
    <source>
        <dbReference type="EMBL" id="COZ55854.1"/>
    </source>
</evidence>
<proteinExistence type="predicted"/>
<evidence type="ECO:0000313" key="1">
    <source>
        <dbReference type="EMBL" id="COW27562.1"/>
    </source>
</evidence>
<evidence type="ECO:0000313" key="6">
    <source>
        <dbReference type="Proteomes" id="UP000044938"/>
    </source>
</evidence>
<evidence type="ECO:0000313" key="2">
    <source>
        <dbReference type="EMBL" id="COW36909.1"/>
    </source>
</evidence>
<reference evidence="3" key="2">
    <citation type="submission" date="2015-03" db="EMBL/GenBank/DDBJ databases">
        <authorList>
            <consortium name="Pathogen Informatics"/>
            <person name="Murphy D."/>
        </authorList>
    </citation>
    <scope>NUCLEOTIDE SEQUENCE</scope>
    <source>
        <strain evidence="3">N09902308</strain>
    </source>
</reference>
<gene>
    <name evidence="1" type="ORF">ERS007703_03251</name>
    <name evidence="2" type="ORF">ERS007720_02480</name>
    <name evidence="3" type="ORF">ERS007739_03891</name>
</gene>
<dbReference type="EMBL" id="CSAJ01000321">
    <property type="protein sequence ID" value="COW36909.1"/>
    <property type="molecule type" value="Genomic_DNA"/>
</dbReference>